<dbReference type="EMBL" id="JACCAA010000001">
    <property type="protein sequence ID" value="NYG60521.1"/>
    <property type="molecule type" value="Genomic_DNA"/>
</dbReference>
<evidence type="ECO:0000313" key="1">
    <source>
        <dbReference type="EMBL" id="NYG60521.1"/>
    </source>
</evidence>
<name>A0A7Y9US25_9ACTN</name>
<reference evidence="1 2" key="1">
    <citation type="submission" date="2020-07" db="EMBL/GenBank/DDBJ databases">
        <title>Sequencing the genomes of 1000 actinobacteria strains.</title>
        <authorList>
            <person name="Klenk H.-P."/>
        </authorList>
    </citation>
    <scope>NUCLEOTIDE SEQUENCE [LARGE SCALE GENOMIC DNA]</scope>
    <source>
        <strain evidence="1 2">DSM 23819</strain>
    </source>
</reference>
<gene>
    <name evidence="1" type="ORF">BJ980_003444</name>
</gene>
<dbReference type="Proteomes" id="UP000540656">
    <property type="component" value="Unassembled WGS sequence"/>
</dbReference>
<proteinExistence type="predicted"/>
<keyword evidence="2" id="KW-1185">Reference proteome</keyword>
<accession>A0A7Y9US25</accession>
<evidence type="ECO:0000313" key="2">
    <source>
        <dbReference type="Proteomes" id="UP000540656"/>
    </source>
</evidence>
<comment type="caution">
    <text evidence="1">The sequence shown here is derived from an EMBL/GenBank/DDBJ whole genome shotgun (WGS) entry which is preliminary data.</text>
</comment>
<dbReference type="RefSeq" id="WP_218855564.1">
    <property type="nucleotide sequence ID" value="NZ_JACCAA010000001.1"/>
</dbReference>
<dbReference type="AlphaFoldDB" id="A0A7Y9US25"/>
<organism evidence="1 2">
    <name type="scientific">Nocardioides daedukensis</name>
    <dbReference type="NCBI Taxonomy" id="634462"/>
    <lineage>
        <taxon>Bacteria</taxon>
        <taxon>Bacillati</taxon>
        <taxon>Actinomycetota</taxon>
        <taxon>Actinomycetes</taxon>
        <taxon>Propionibacteriales</taxon>
        <taxon>Nocardioidaceae</taxon>
        <taxon>Nocardioides</taxon>
    </lineage>
</organism>
<protein>
    <submittedName>
        <fullName evidence="1">Uncharacterized protein</fullName>
    </submittedName>
</protein>
<sequence length="81" mass="8874">MRCADGDDYVVHYEDLAAKQIGWWQEIPTVTPATAIAQCVVYGTPMYLLRQAIERGHRQGYLKAAEGDELTAALECAGTGD</sequence>